<dbReference type="Proteomes" id="UP000230233">
    <property type="component" value="Chromosome I"/>
</dbReference>
<dbReference type="AlphaFoldDB" id="A0A2G5VTE7"/>
<organism evidence="1 2">
    <name type="scientific">Caenorhabditis nigoni</name>
    <dbReference type="NCBI Taxonomy" id="1611254"/>
    <lineage>
        <taxon>Eukaryota</taxon>
        <taxon>Metazoa</taxon>
        <taxon>Ecdysozoa</taxon>
        <taxon>Nematoda</taxon>
        <taxon>Chromadorea</taxon>
        <taxon>Rhabditida</taxon>
        <taxon>Rhabditina</taxon>
        <taxon>Rhabditomorpha</taxon>
        <taxon>Rhabditoidea</taxon>
        <taxon>Rhabditidae</taxon>
        <taxon>Peloderinae</taxon>
        <taxon>Caenorhabditis</taxon>
    </lineage>
</organism>
<comment type="caution">
    <text evidence="1">The sequence shown here is derived from an EMBL/GenBank/DDBJ whole genome shotgun (WGS) entry which is preliminary data.</text>
</comment>
<dbReference type="EMBL" id="PDUG01000001">
    <property type="protein sequence ID" value="PIC55115.1"/>
    <property type="molecule type" value="Genomic_DNA"/>
</dbReference>
<evidence type="ECO:0000313" key="2">
    <source>
        <dbReference type="Proteomes" id="UP000230233"/>
    </source>
</evidence>
<accession>A0A2G5VTE7</accession>
<gene>
    <name evidence="1" type="primary">Cnig_chr_I.g527</name>
    <name evidence="1" type="ORF">B9Z55_000527</name>
</gene>
<evidence type="ECO:0000313" key="1">
    <source>
        <dbReference type="EMBL" id="PIC55115.1"/>
    </source>
</evidence>
<protein>
    <submittedName>
        <fullName evidence="1">Uncharacterized protein</fullName>
    </submittedName>
</protein>
<proteinExistence type="predicted"/>
<name>A0A2G5VTE7_9PELO</name>
<keyword evidence="2" id="KW-1185">Reference proteome</keyword>
<reference evidence="2" key="1">
    <citation type="submission" date="2017-10" db="EMBL/GenBank/DDBJ databases">
        <title>Rapid genome shrinkage in a self-fertile nematode reveals novel sperm competition proteins.</title>
        <authorList>
            <person name="Yin D."/>
            <person name="Schwarz E.M."/>
            <person name="Thomas C.G."/>
            <person name="Felde R.L."/>
            <person name="Korf I.F."/>
            <person name="Cutter A.D."/>
            <person name="Schartner C.M."/>
            <person name="Ralston E.J."/>
            <person name="Meyer B.J."/>
            <person name="Haag E.S."/>
        </authorList>
    </citation>
    <scope>NUCLEOTIDE SEQUENCE [LARGE SCALE GENOMIC DNA]</scope>
    <source>
        <strain evidence="2">JU1422</strain>
    </source>
</reference>
<sequence length="131" mass="14750">MTSFLAAVAGAVIENQEREKEGIVIVHNTGHPPPCDEFWSYFEEEGSGETTKKTALTEIFCINCYALYADYAEQSLLTKQVKIPEERAKDQQEAEHIAQKVAKLIARQEAEPIAHLLSFGIFAQKSRFKMT</sequence>